<keyword evidence="1" id="KW-0808">Transferase</keyword>
<keyword evidence="1" id="KW-0489">Methyltransferase</keyword>
<proteinExistence type="predicted"/>
<organism evidence="1 2">
    <name type="scientific">Spiromyces aspiralis</name>
    <dbReference type="NCBI Taxonomy" id="68401"/>
    <lineage>
        <taxon>Eukaryota</taxon>
        <taxon>Fungi</taxon>
        <taxon>Fungi incertae sedis</taxon>
        <taxon>Zoopagomycota</taxon>
        <taxon>Kickxellomycotina</taxon>
        <taxon>Kickxellomycetes</taxon>
        <taxon>Kickxellales</taxon>
        <taxon>Kickxellaceae</taxon>
        <taxon>Spiromyces</taxon>
    </lineage>
</organism>
<reference evidence="1" key="1">
    <citation type="submission" date="2022-06" db="EMBL/GenBank/DDBJ databases">
        <title>Phylogenomic reconstructions and comparative analyses of Kickxellomycotina fungi.</title>
        <authorList>
            <person name="Reynolds N.K."/>
            <person name="Stajich J.E."/>
            <person name="Barry K."/>
            <person name="Grigoriev I.V."/>
            <person name="Crous P."/>
            <person name="Smith M.E."/>
        </authorList>
    </citation>
    <scope>NUCLEOTIDE SEQUENCE</scope>
    <source>
        <strain evidence="1">RSA 2271</strain>
    </source>
</reference>
<accession>A0ACC1HF31</accession>
<dbReference type="Proteomes" id="UP001145114">
    <property type="component" value="Unassembled WGS sequence"/>
</dbReference>
<keyword evidence="2" id="KW-1185">Reference proteome</keyword>
<protein>
    <submittedName>
        <fullName evidence="1">tRNA (Uridine-2'-O-)-methyltransferase trm7</fullName>
        <ecNumber evidence="1">2.1.1.205</ecNumber>
    </submittedName>
</protein>
<comment type="caution">
    <text evidence="1">The sequence shown here is derived from an EMBL/GenBank/DDBJ whole genome shotgun (WGS) entry which is preliminary data.</text>
</comment>
<gene>
    <name evidence="1" type="primary">TRM7</name>
    <name evidence="1" type="ORF">EV182_002928</name>
</gene>
<evidence type="ECO:0000313" key="2">
    <source>
        <dbReference type="Proteomes" id="UP001145114"/>
    </source>
</evidence>
<sequence>KYSPPPGYIPTMANPLLEIPYEKVDLVPGCNRVVTPFMTCGDFSGFDSHPKADAKGHGVNSQKSHSDDSTAERRHLRALDLWWPKAAMSKWASSNRNG</sequence>
<evidence type="ECO:0000313" key="1">
    <source>
        <dbReference type="EMBL" id="KAJ1674610.1"/>
    </source>
</evidence>
<dbReference type="EC" id="2.1.1.205" evidence="1"/>
<dbReference type="EMBL" id="JAMZIH010005821">
    <property type="protein sequence ID" value="KAJ1674610.1"/>
    <property type="molecule type" value="Genomic_DNA"/>
</dbReference>
<name>A0ACC1HF31_9FUNG</name>
<feature type="non-terminal residue" evidence="1">
    <location>
        <position position="1"/>
    </location>
</feature>